<feature type="compositionally biased region" description="Acidic residues" evidence="8">
    <location>
        <begin position="303"/>
        <end position="324"/>
    </location>
</feature>
<feature type="transmembrane region" description="Helical" evidence="7">
    <location>
        <begin position="245"/>
        <end position="264"/>
    </location>
</feature>
<comment type="caution">
    <text evidence="9">The sequence shown here is derived from an EMBL/GenBank/DDBJ whole genome shotgun (WGS) entry which is preliminary data.</text>
</comment>
<dbReference type="Pfam" id="PF01790">
    <property type="entry name" value="LGT"/>
    <property type="match status" value="1"/>
</dbReference>
<dbReference type="Proteomes" id="UP000569914">
    <property type="component" value="Unassembled WGS sequence"/>
</dbReference>
<feature type="transmembrane region" description="Helical" evidence="7">
    <location>
        <begin position="214"/>
        <end position="233"/>
    </location>
</feature>
<keyword evidence="4 7" id="KW-0812">Transmembrane</keyword>
<dbReference type="UniPathway" id="UPA00664"/>
<comment type="function">
    <text evidence="7">Catalyzes the transfer of the diacylglyceryl group from phosphatidylglycerol to the sulfhydryl group of the N-terminal cysteine of a prolipoprotein, the first step in the formation of mature lipoproteins.</text>
</comment>
<feature type="transmembrane region" description="Helical" evidence="7">
    <location>
        <begin position="26"/>
        <end position="46"/>
    </location>
</feature>
<evidence type="ECO:0000313" key="10">
    <source>
        <dbReference type="Proteomes" id="UP000569914"/>
    </source>
</evidence>
<proteinExistence type="inferred from homology"/>
<keyword evidence="10" id="KW-1185">Reference proteome</keyword>
<keyword evidence="5 7" id="KW-1133">Transmembrane helix</keyword>
<dbReference type="GO" id="GO:0042158">
    <property type="term" value="P:lipoprotein biosynthetic process"/>
    <property type="evidence" value="ECO:0007669"/>
    <property type="project" value="UniProtKB-UniRule"/>
</dbReference>
<feature type="transmembrane region" description="Helical" evidence="7">
    <location>
        <begin position="97"/>
        <end position="118"/>
    </location>
</feature>
<feature type="transmembrane region" description="Helical" evidence="7">
    <location>
        <begin position="185"/>
        <end position="202"/>
    </location>
</feature>
<comment type="pathway">
    <text evidence="7">Protein modification; lipoprotein biosynthesis (diacylglyceryl transfer).</text>
</comment>
<protein>
    <recommendedName>
        <fullName evidence="7">Phosphatidylglycerol--prolipoprotein diacylglyceryl transferase</fullName>
        <ecNumber evidence="7">2.5.1.145</ecNumber>
    </recommendedName>
</protein>
<keyword evidence="3 7" id="KW-0808">Transferase</keyword>
<keyword evidence="2 7" id="KW-1003">Cell membrane</keyword>
<dbReference type="HAMAP" id="MF_01147">
    <property type="entry name" value="Lgt"/>
    <property type="match status" value="1"/>
</dbReference>
<name>A0A7Y9LAX1_9ACTN</name>
<feature type="transmembrane region" description="Helical" evidence="7">
    <location>
        <begin position="58"/>
        <end position="77"/>
    </location>
</feature>
<keyword evidence="9" id="KW-0449">Lipoprotein</keyword>
<feature type="binding site" evidence="7">
    <location>
        <position position="144"/>
    </location>
    <ligand>
        <name>a 1,2-diacyl-sn-glycero-3-phospho-(1'-sn-glycerol)</name>
        <dbReference type="ChEBI" id="CHEBI:64716"/>
    </ligand>
</feature>
<organism evidence="9 10">
    <name type="scientific">Microlunatus parietis</name>
    <dbReference type="NCBI Taxonomy" id="682979"/>
    <lineage>
        <taxon>Bacteria</taxon>
        <taxon>Bacillati</taxon>
        <taxon>Actinomycetota</taxon>
        <taxon>Actinomycetes</taxon>
        <taxon>Propionibacteriales</taxon>
        <taxon>Propionibacteriaceae</taxon>
        <taxon>Microlunatus</taxon>
    </lineage>
</organism>
<evidence type="ECO:0000256" key="4">
    <source>
        <dbReference type="ARBA" id="ARBA00022692"/>
    </source>
</evidence>
<dbReference type="EC" id="2.5.1.145" evidence="7"/>
<dbReference type="PANTHER" id="PTHR30589:SF0">
    <property type="entry name" value="PHOSPHATIDYLGLYCEROL--PROLIPOPROTEIN DIACYLGLYCERYL TRANSFERASE"/>
    <property type="match status" value="1"/>
</dbReference>
<dbReference type="AlphaFoldDB" id="A0A7Y9LAX1"/>
<evidence type="ECO:0000313" key="9">
    <source>
        <dbReference type="EMBL" id="NYE69211.1"/>
    </source>
</evidence>
<accession>A0A7Y9LAX1</accession>
<gene>
    <name evidence="7" type="primary">lgt</name>
    <name evidence="9" type="ORF">BKA15_000540</name>
</gene>
<sequence>MTELTVLSIPSPPASSVNIFGFELRAYAVCIIIGIVVAYLIANRRWKERGGRPDSMELVVAAAVPFGIVGARLYHVITDYQLYFGPGRDPLDALKIWQGGLGIWGGVALGALGAWLVARKRKIKFAALADAVAPAILVAQAIGRLGNWFNQELFGAPTTLPWGLVIDPQYRPAGYEQYETFHPTFLYELLWCLGAFAVLILLDRRLKLGRGKVFALYVILYTAGRFWIEALRIDPVNEVGGFRLNNYTSLIVFVAAVIVLILLFKFRPGREEIVEGDPPAADDQSEDDGAAAVKAEDETAGAADEESDRSENDEAEKDDAENENDGAKAGDAR</sequence>
<evidence type="ECO:0000256" key="1">
    <source>
        <dbReference type="ARBA" id="ARBA00007150"/>
    </source>
</evidence>
<evidence type="ECO:0000256" key="3">
    <source>
        <dbReference type="ARBA" id="ARBA00022679"/>
    </source>
</evidence>
<evidence type="ECO:0000256" key="2">
    <source>
        <dbReference type="ARBA" id="ARBA00022475"/>
    </source>
</evidence>
<evidence type="ECO:0000256" key="8">
    <source>
        <dbReference type="SAM" id="MobiDB-lite"/>
    </source>
</evidence>
<dbReference type="PANTHER" id="PTHR30589">
    <property type="entry name" value="PROLIPOPROTEIN DIACYLGLYCERYL TRANSFERASE"/>
    <property type="match status" value="1"/>
</dbReference>
<feature type="transmembrane region" description="Helical" evidence="7">
    <location>
        <begin position="125"/>
        <end position="143"/>
    </location>
</feature>
<dbReference type="RefSeq" id="WP_179747966.1">
    <property type="nucleotide sequence ID" value="NZ_JACCBU010000001.1"/>
</dbReference>
<dbReference type="PROSITE" id="PS01311">
    <property type="entry name" value="LGT"/>
    <property type="match status" value="1"/>
</dbReference>
<comment type="subcellular location">
    <subcellularLocation>
        <location evidence="7">Cell membrane</location>
        <topology evidence="7">Multi-pass membrane protein</topology>
    </subcellularLocation>
</comment>
<comment type="similarity">
    <text evidence="1 7">Belongs to the Lgt family.</text>
</comment>
<keyword evidence="6 7" id="KW-0472">Membrane</keyword>
<evidence type="ECO:0000256" key="6">
    <source>
        <dbReference type="ARBA" id="ARBA00023136"/>
    </source>
</evidence>
<dbReference type="InterPro" id="IPR001640">
    <property type="entry name" value="Lgt"/>
</dbReference>
<evidence type="ECO:0000256" key="5">
    <source>
        <dbReference type="ARBA" id="ARBA00022989"/>
    </source>
</evidence>
<feature type="region of interest" description="Disordered" evidence="8">
    <location>
        <begin position="275"/>
        <end position="333"/>
    </location>
</feature>
<reference evidence="9 10" key="1">
    <citation type="submission" date="2020-07" db="EMBL/GenBank/DDBJ databases">
        <title>Sequencing the genomes of 1000 actinobacteria strains.</title>
        <authorList>
            <person name="Klenk H.-P."/>
        </authorList>
    </citation>
    <scope>NUCLEOTIDE SEQUENCE [LARGE SCALE GENOMIC DNA]</scope>
    <source>
        <strain evidence="9 10">DSM 22083</strain>
    </source>
</reference>
<dbReference type="GO" id="GO:0005886">
    <property type="term" value="C:plasma membrane"/>
    <property type="evidence" value="ECO:0007669"/>
    <property type="project" value="UniProtKB-SubCell"/>
</dbReference>
<dbReference type="NCBIfam" id="TIGR00544">
    <property type="entry name" value="lgt"/>
    <property type="match status" value="1"/>
</dbReference>
<evidence type="ECO:0000256" key="7">
    <source>
        <dbReference type="HAMAP-Rule" id="MF_01147"/>
    </source>
</evidence>
<comment type="catalytic activity">
    <reaction evidence="7">
        <text>L-cysteinyl-[prolipoprotein] + a 1,2-diacyl-sn-glycero-3-phospho-(1'-sn-glycerol) = an S-1,2-diacyl-sn-glyceryl-L-cysteinyl-[prolipoprotein] + sn-glycerol 1-phosphate + H(+)</text>
        <dbReference type="Rhea" id="RHEA:56712"/>
        <dbReference type="Rhea" id="RHEA-COMP:14679"/>
        <dbReference type="Rhea" id="RHEA-COMP:14680"/>
        <dbReference type="ChEBI" id="CHEBI:15378"/>
        <dbReference type="ChEBI" id="CHEBI:29950"/>
        <dbReference type="ChEBI" id="CHEBI:57685"/>
        <dbReference type="ChEBI" id="CHEBI:64716"/>
        <dbReference type="ChEBI" id="CHEBI:140658"/>
        <dbReference type="EC" id="2.5.1.145"/>
    </reaction>
</comment>
<dbReference type="EMBL" id="JACCBU010000001">
    <property type="protein sequence ID" value="NYE69211.1"/>
    <property type="molecule type" value="Genomic_DNA"/>
</dbReference>
<dbReference type="GO" id="GO:0008961">
    <property type="term" value="F:phosphatidylglycerol-prolipoprotein diacylglyceryl transferase activity"/>
    <property type="evidence" value="ECO:0007669"/>
    <property type="project" value="UniProtKB-UniRule"/>
</dbReference>